<dbReference type="RefSeq" id="WP_386409916.1">
    <property type="nucleotide sequence ID" value="NZ_JBHTJH010000017.1"/>
</dbReference>
<dbReference type="PANTHER" id="PTHR19136:SF81">
    <property type="entry name" value="MOLYBDENUM COFACTOR GUANYLYLTRANSFERASE"/>
    <property type="match status" value="1"/>
</dbReference>
<keyword evidence="2 8" id="KW-0808">Transferase</keyword>
<comment type="similarity">
    <text evidence="8">Belongs to the MobA family.</text>
</comment>
<protein>
    <recommendedName>
        <fullName evidence="8">Probable molybdenum cofactor guanylyltransferase</fullName>
        <shortName evidence="8">MoCo guanylyltransferase</shortName>
        <ecNumber evidence="8">2.7.7.77</ecNumber>
    </recommendedName>
    <alternativeName>
        <fullName evidence="8">GTP:molybdopterin guanylyltransferase</fullName>
    </alternativeName>
    <alternativeName>
        <fullName evidence="8">Mo-MPT guanylyltransferase</fullName>
    </alternativeName>
    <alternativeName>
        <fullName evidence="8">Molybdopterin guanylyltransferase</fullName>
    </alternativeName>
    <alternativeName>
        <fullName evidence="8">Molybdopterin-guanine dinucleotide synthase</fullName>
        <shortName evidence="8">MGD synthase</shortName>
    </alternativeName>
</protein>
<comment type="catalytic activity">
    <reaction evidence="8">
        <text>Mo-molybdopterin + GTP + H(+) = Mo-molybdopterin guanine dinucleotide + diphosphate</text>
        <dbReference type="Rhea" id="RHEA:34243"/>
        <dbReference type="ChEBI" id="CHEBI:15378"/>
        <dbReference type="ChEBI" id="CHEBI:33019"/>
        <dbReference type="ChEBI" id="CHEBI:37565"/>
        <dbReference type="ChEBI" id="CHEBI:71302"/>
        <dbReference type="ChEBI" id="CHEBI:71310"/>
        <dbReference type="EC" id="2.7.7.77"/>
    </reaction>
</comment>
<name>A0ABW3D3U4_9FLAO</name>
<evidence type="ECO:0000256" key="8">
    <source>
        <dbReference type="HAMAP-Rule" id="MF_00316"/>
    </source>
</evidence>
<proteinExistence type="inferred from homology"/>
<feature type="binding site" evidence="8">
    <location>
        <position position="96"/>
    </location>
    <ligand>
        <name>Mg(2+)</name>
        <dbReference type="ChEBI" id="CHEBI:18420"/>
    </ligand>
</feature>
<feature type="domain" description="MobA-like NTP transferase" evidence="9">
    <location>
        <begin position="8"/>
        <end position="155"/>
    </location>
</feature>
<comment type="subcellular location">
    <subcellularLocation>
        <location evidence="8">Cytoplasm</location>
    </subcellularLocation>
</comment>
<sequence length="198" mass="22031">MRSNDITGIILVGGKSTRMGSEKGLVLLNRKPFVQHVLEAMKPLVSKIIIVGNDEVYDQFGVERIDDVLLDAGPLAGLYSGLLHSKTENNLVLSCDVPIITTSLLQKLLSYRNGQKDIVQFVSNGKTMPLIATYKKRCASKCLELLNEGERRLLALTNVLKTEDIVLPEEDHWATFNINTPTELELAKQHIKEKSTCN</sequence>
<feature type="binding site" evidence="8">
    <location>
        <position position="23"/>
    </location>
    <ligand>
        <name>GTP</name>
        <dbReference type="ChEBI" id="CHEBI:37565"/>
    </ligand>
</feature>
<keyword evidence="4 8" id="KW-0547">Nucleotide-binding</keyword>
<dbReference type="Gene3D" id="3.90.550.10">
    <property type="entry name" value="Spore Coat Polysaccharide Biosynthesis Protein SpsA, Chain A"/>
    <property type="match status" value="1"/>
</dbReference>
<dbReference type="InterPro" id="IPR025877">
    <property type="entry name" value="MobA-like_NTP_Trfase"/>
</dbReference>
<evidence type="ECO:0000256" key="7">
    <source>
        <dbReference type="ARBA" id="ARBA00023150"/>
    </source>
</evidence>
<evidence type="ECO:0000313" key="11">
    <source>
        <dbReference type="Proteomes" id="UP001596978"/>
    </source>
</evidence>
<comment type="cofactor">
    <cofactor evidence="8">
        <name>Mg(2+)</name>
        <dbReference type="ChEBI" id="CHEBI:18420"/>
    </cofactor>
</comment>
<dbReference type="EMBL" id="JBHTJH010000017">
    <property type="protein sequence ID" value="MFD0863671.1"/>
    <property type="molecule type" value="Genomic_DNA"/>
</dbReference>
<feature type="binding site" evidence="8">
    <location>
        <begin position="11"/>
        <end position="13"/>
    </location>
    <ligand>
        <name>GTP</name>
        <dbReference type="ChEBI" id="CHEBI:37565"/>
    </ligand>
</feature>
<evidence type="ECO:0000256" key="2">
    <source>
        <dbReference type="ARBA" id="ARBA00022679"/>
    </source>
</evidence>
<dbReference type="Pfam" id="PF12804">
    <property type="entry name" value="NTP_transf_3"/>
    <property type="match status" value="1"/>
</dbReference>
<comment type="domain">
    <text evidence="8">The N-terminal domain determines nucleotide recognition and specific binding, while the C-terminal domain determines the specific binding to the target protein.</text>
</comment>
<evidence type="ECO:0000259" key="9">
    <source>
        <dbReference type="Pfam" id="PF12804"/>
    </source>
</evidence>
<evidence type="ECO:0000256" key="5">
    <source>
        <dbReference type="ARBA" id="ARBA00022842"/>
    </source>
</evidence>
<feature type="binding site" evidence="8">
    <location>
        <position position="67"/>
    </location>
    <ligand>
        <name>GTP</name>
        <dbReference type="ChEBI" id="CHEBI:37565"/>
    </ligand>
</feature>
<dbReference type="Proteomes" id="UP001596978">
    <property type="component" value="Unassembled WGS sequence"/>
</dbReference>
<reference evidence="11" key="1">
    <citation type="journal article" date="2019" name="Int. J. Syst. Evol. Microbiol.">
        <title>The Global Catalogue of Microorganisms (GCM) 10K type strain sequencing project: providing services to taxonomists for standard genome sequencing and annotation.</title>
        <authorList>
            <consortium name="The Broad Institute Genomics Platform"/>
            <consortium name="The Broad Institute Genome Sequencing Center for Infectious Disease"/>
            <person name="Wu L."/>
            <person name="Ma J."/>
        </authorList>
    </citation>
    <scope>NUCLEOTIDE SEQUENCE [LARGE SCALE GENOMIC DNA]</scope>
    <source>
        <strain evidence="11">CCUG 62952</strain>
    </source>
</reference>
<comment type="function">
    <text evidence="8">Transfers a GMP moiety from GTP to Mo-molybdopterin (Mo-MPT) cofactor (Moco or molybdenum cofactor) to form Mo-molybdopterin guanine dinucleotide (Mo-MGD) cofactor.</text>
</comment>
<comment type="caution">
    <text evidence="8">Lacks conserved residue(s) required for the propagation of feature annotation.</text>
</comment>
<dbReference type="InterPro" id="IPR013482">
    <property type="entry name" value="Molybde_CF_guanTrfase"/>
</dbReference>
<keyword evidence="10" id="KW-0548">Nucleotidyltransferase</keyword>
<dbReference type="InterPro" id="IPR029044">
    <property type="entry name" value="Nucleotide-diphossugar_trans"/>
</dbReference>
<keyword evidence="6 8" id="KW-0342">GTP-binding</keyword>
<dbReference type="GO" id="GO:0016779">
    <property type="term" value="F:nucleotidyltransferase activity"/>
    <property type="evidence" value="ECO:0007669"/>
    <property type="project" value="UniProtKB-KW"/>
</dbReference>
<gene>
    <name evidence="8" type="primary">mobA</name>
    <name evidence="10" type="ORF">ACFQ1M_15750</name>
</gene>
<dbReference type="CDD" id="cd02503">
    <property type="entry name" value="MobA"/>
    <property type="match status" value="1"/>
</dbReference>
<accession>A0ABW3D3U4</accession>
<dbReference type="EC" id="2.7.7.77" evidence="8"/>
<evidence type="ECO:0000256" key="6">
    <source>
        <dbReference type="ARBA" id="ARBA00023134"/>
    </source>
</evidence>
<keyword evidence="3 8" id="KW-0479">Metal-binding</keyword>
<feature type="binding site" evidence="8">
    <location>
        <position position="96"/>
    </location>
    <ligand>
        <name>GTP</name>
        <dbReference type="ChEBI" id="CHEBI:37565"/>
    </ligand>
</feature>
<keyword evidence="1 8" id="KW-0963">Cytoplasm</keyword>
<evidence type="ECO:0000313" key="10">
    <source>
        <dbReference type="EMBL" id="MFD0863671.1"/>
    </source>
</evidence>
<comment type="caution">
    <text evidence="10">The sequence shown here is derived from an EMBL/GenBank/DDBJ whole genome shotgun (WGS) entry which is preliminary data.</text>
</comment>
<evidence type="ECO:0000256" key="3">
    <source>
        <dbReference type="ARBA" id="ARBA00022723"/>
    </source>
</evidence>
<keyword evidence="11" id="KW-1185">Reference proteome</keyword>
<evidence type="ECO:0000256" key="1">
    <source>
        <dbReference type="ARBA" id="ARBA00022490"/>
    </source>
</evidence>
<keyword evidence="5 8" id="KW-0460">Magnesium</keyword>
<dbReference type="PANTHER" id="PTHR19136">
    <property type="entry name" value="MOLYBDENUM COFACTOR GUANYLYLTRANSFERASE"/>
    <property type="match status" value="1"/>
</dbReference>
<keyword evidence="7 8" id="KW-0501">Molybdenum cofactor biosynthesis</keyword>
<dbReference type="SUPFAM" id="SSF53448">
    <property type="entry name" value="Nucleotide-diphospho-sugar transferases"/>
    <property type="match status" value="1"/>
</dbReference>
<organism evidence="10 11">
    <name type="scientific">Sungkyunkwania multivorans</name>
    <dbReference type="NCBI Taxonomy" id="1173618"/>
    <lineage>
        <taxon>Bacteria</taxon>
        <taxon>Pseudomonadati</taxon>
        <taxon>Bacteroidota</taxon>
        <taxon>Flavobacteriia</taxon>
        <taxon>Flavobacteriales</taxon>
        <taxon>Flavobacteriaceae</taxon>
        <taxon>Sungkyunkwania</taxon>
    </lineage>
</organism>
<evidence type="ECO:0000256" key="4">
    <source>
        <dbReference type="ARBA" id="ARBA00022741"/>
    </source>
</evidence>
<dbReference type="HAMAP" id="MF_00316">
    <property type="entry name" value="MobA"/>
    <property type="match status" value="1"/>
</dbReference>